<evidence type="ECO:0000313" key="5">
    <source>
        <dbReference type="EMBL" id="KAK1389072.1"/>
    </source>
</evidence>
<comment type="caution">
    <text evidence="5">The sequence shown here is derived from an EMBL/GenBank/DDBJ whole genome shotgun (WGS) entry which is preliminary data.</text>
</comment>
<comment type="similarity">
    <text evidence="1">Belongs to the eutherian X-chromosome-specific Armcx family.</text>
</comment>
<organism evidence="5 6">
    <name type="scientific">Heracleum sosnowskyi</name>
    <dbReference type="NCBI Taxonomy" id="360622"/>
    <lineage>
        <taxon>Eukaryota</taxon>
        <taxon>Viridiplantae</taxon>
        <taxon>Streptophyta</taxon>
        <taxon>Embryophyta</taxon>
        <taxon>Tracheophyta</taxon>
        <taxon>Spermatophyta</taxon>
        <taxon>Magnoliopsida</taxon>
        <taxon>eudicotyledons</taxon>
        <taxon>Gunneridae</taxon>
        <taxon>Pentapetalae</taxon>
        <taxon>asterids</taxon>
        <taxon>campanulids</taxon>
        <taxon>Apiales</taxon>
        <taxon>Apiaceae</taxon>
        <taxon>Apioideae</taxon>
        <taxon>apioid superclade</taxon>
        <taxon>Tordylieae</taxon>
        <taxon>Tordyliinae</taxon>
        <taxon>Heracleum</taxon>
    </lineage>
</organism>
<evidence type="ECO:0000259" key="3">
    <source>
        <dbReference type="Pfam" id="PF04826"/>
    </source>
</evidence>
<reference evidence="5" key="1">
    <citation type="submission" date="2023-02" db="EMBL/GenBank/DDBJ databases">
        <title>Genome of toxic invasive species Heracleum sosnowskyi carries increased number of genes despite the absence of recent whole-genome duplications.</title>
        <authorList>
            <person name="Schelkunov M."/>
            <person name="Shtratnikova V."/>
            <person name="Makarenko M."/>
            <person name="Klepikova A."/>
            <person name="Omelchenko D."/>
            <person name="Novikova G."/>
            <person name="Obukhova E."/>
            <person name="Bogdanov V."/>
            <person name="Penin A."/>
            <person name="Logacheva M."/>
        </authorList>
    </citation>
    <scope>NUCLEOTIDE SEQUENCE</scope>
    <source>
        <strain evidence="5">Hsosn_3</strain>
        <tissue evidence="5">Leaf</tissue>
    </source>
</reference>
<reference evidence="5" key="2">
    <citation type="submission" date="2023-05" db="EMBL/GenBank/DDBJ databases">
        <authorList>
            <person name="Schelkunov M.I."/>
        </authorList>
    </citation>
    <scope>NUCLEOTIDE SEQUENCE</scope>
    <source>
        <strain evidence="5">Hsosn_3</strain>
        <tissue evidence="5">Leaf</tissue>
    </source>
</reference>
<name>A0AAD8MY58_9APIA</name>
<dbReference type="InterPro" id="IPR054296">
    <property type="entry name" value="DUF7032"/>
</dbReference>
<keyword evidence="2" id="KW-0677">Repeat</keyword>
<dbReference type="Gene3D" id="1.25.10.10">
    <property type="entry name" value="Leucine-rich Repeat Variant"/>
    <property type="match status" value="2"/>
</dbReference>
<dbReference type="InterPro" id="IPR011989">
    <property type="entry name" value="ARM-like"/>
</dbReference>
<proteinExistence type="inferred from homology"/>
<dbReference type="InterPro" id="IPR000225">
    <property type="entry name" value="Armadillo"/>
</dbReference>
<dbReference type="PANTHER" id="PTHR46043">
    <property type="entry name" value="ARM REPEAT SUPERFAMILY PROTEIN"/>
    <property type="match status" value="1"/>
</dbReference>
<dbReference type="PANTHER" id="PTHR46043:SF2">
    <property type="entry name" value="ARM REPEAT SUPERFAMILY PROTEIN"/>
    <property type="match status" value="1"/>
</dbReference>
<dbReference type="AlphaFoldDB" id="A0AAD8MY58"/>
<dbReference type="Proteomes" id="UP001237642">
    <property type="component" value="Unassembled WGS sequence"/>
</dbReference>
<sequence>MHSTVAHPSETLDQITTLLTHLLPSSLSIKSFTGRWQILRSKLAVLKSSISEISDSPHWSENQLLLTLLPNLLSTLRRIETLAIQCADPNFVTGKLLMQSDLDMAANWISKQIDDVDLLLRSGVLKQSNAIVLSRPGPDSEEEDLGFFVRDLFTRLQIGGIEFKKKAMESLLELLENDEVSSNLVAEEGNVAYLVHLLDLNAHPSLREQAVLVISILASLSEKARKCVFEEGALGPLLRIIESSSLAFKEKAVMAVESITADPDNAWAISAYGGVSVLVDVCKSGSVVAQSHAIGAITNMASIEEIRICLGEDGAVPVIVQLLSSGHEKTQEKAAQCVSILASSGDDLRDLILKERGLQKLLCLLHESSNNSTLEHVLRAIYSLSALDSTAQLLSTCSSFVIQLSELIKHGTLVLQHLSVSVLANLSSMNEGTKRAIGGCMGSLVKLMELIKPIGIQEKATQALVLLLTVKSNRKDFVRDEKSVMRLVQMLDPKNEMVSKKFPVAVVAAIMAGGSQGCRKRLCKNSPATGSSLSSLEHGGNYRKVTNPANKEVDWDFSNCAGNCFSLPSSKKTHTWYHLDPKCGPILVLNATPSLLCLRITTALVTSSTRK</sequence>
<dbReference type="InterPro" id="IPR006911">
    <property type="entry name" value="ARM-rpt_dom"/>
</dbReference>
<dbReference type="Pfam" id="PF04826">
    <property type="entry name" value="Arm_2"/>
    <property type="match status" value="1"/>
</dbReference>
<keyword evidence="6" id="KW-1185">Reference proteome</keyword>
<feature type="domain" description="Armadillo repeat-containing" evidence="3">
    <location>
        <begin position="191"/>
        <end position="382"/>
    </location>
</feature>
<evidence type="ECO:0000259" key="4">
    <source>
        <dbReference type="Pfam" id="PF23005"/>
    </source>
</evidence>
<gene>
    <name evidence="5" type="ORF">POM88_017250</name>
</gene>
<evidence type="ECO:0000313" key="6">
    <source>
        <dbReference type="Proteomes" id="UP001237642"/>
    </source>
</evidence>
<dbReference type="EMBL" id="JAUIZM010000004">
    <property type="protein sequence ID" value="KAK1389072.1"/>
    <property type="molecule type" value="Genomic_DNA"/>
</dbReference>
<dbReference type="InterPro" id="IPR016024">
    <property type="entry name" value="ARM-type_fold"/>
</dbReference>
<protein>
    <submittedName>
        <fullName evidence="5">Protein CELLULOSE SYNTHASE INTERACTIVE 1-like</fullName>
    </submittedName>
</protein>
<accession>A0AAD8MY58</accession>
<feature type="domain" description="DUF7032" evidence="4">
    <location>
        <begin position="14"/>
        <end position="124"/>
    </location>
</feature>
<dbReference type="SUPFAM" id="SSF48371">
    <property type="entry name" value="ARM repeat"/>
    <property type="match status" value="1"/>
</dbReference>
<dbReference type="SMART" id="SM00185">
    <property type="entry name" value="ARM"/>
    <property type="match status" value="5"/>
</dbReference>
<dbReference type="Pfam" id="PF23005">
    <property type="entry name" value="DUF7032"/>
    <property type="match status" value="1"/>
</dbReference>
<evidence type="ECO:0000256" key="2">
    <source>
        <dbReference type="ARBA" id="ARBA00022737"/>
    </source>
</evidence>
<evidence type="ECO:0000256" key="1">
    <source>
        <dbReference type="ARBA" id="ARBA00010553"/>
    </source>
</evidence>